<name>A0A8K0GF35_IGNLU</name>
<sequence length="128" mass="14354">MKRTYNTLCKKFLQNLNKHNERLGIEQTCSGIKIEFENCVGQSYDNEANMAGKYNSVQAVLLRENSNCTFSVCENHALNLVGVDSAKSCKARSNNFFWLFRLGLVGSSLEMLTPTRVEDAALRGVKNP</sequence>
<gene>
    <name evidence="1" type="ORF">ILUMI_08815</name>
</gene>
<dbReference type="OrthoDB" id="10063284at2759"/>
<keyword evidence="2" id="KW-1185">Reference proteome</keyword>
<comment type="caution">
    <text evidence="1">The sequence shown here is derived from an EMBL/GenBank/DDBJ whole genome shotgun (WGS) entry which is preliminary data.</text>
</comment>
<proteinExistence type="predicted"/>
<protein>
    <submittedName>
        <fullName evidence="1">Uncharacterized protein</fullName>
    </submittedName>
</protein>
<evidence type="ECO:0000313" key="1">
    <source>
        <dbReference type="EMBL" id="KAF2897359.1"/>
    </source>
</evidence>
<dbReference type="PANTHER" id="PTHR45749:SF21">
    <property type="entry name" value="DUF4371 DOMAIN-CONTAINING PROTEIN"/>
    <property type="match status" value="1"/>
</dbReference>
<dbReference type="PANTHER" id="PTHR45749">
    <property type="match status" value="1"/>
</dbReference>
<dbReference type="EMBL" id="VTPC01004249">
    <property type="protein sequence ID" value="KAF2897359.1"/>
    <property type="molecule type" value="Genomic_DNA"/>
</dbReference>
<organism evidence="1 2">
    <name type="scientific">Ignelater luminosus</name>
    <name type="common">Cucubano</name>
    <name type="synonym">Pyrophorus luminosus</name>
    <dbReference type="NCBI Taxonomy" id="2038154"/>
    <lineage>
        <taxon>Eukaryota</taxon>
        <taxon>Metazoa</taxon>
        <taxon>Ecdysozoa</taxon>
        <taxon>Arthropoda</taxon>
        <taxon>Hexapoda</taxon>
        <taxon>Insecta</taxon>
        <taxon>Pterygota</taxon>
        <taxon>Neoptera</taxon>
        <taxon>Endopterygota</taxon>
        <taxon>Coleoptera</taxon>
        <taxon>Polyphaga</taxon>
        <taxon>Elateriformia</taxon>
        <taxon>Elateroidea</taxon>
        <taxon>Elateridae</taxon>
        <taxon>Agrypninae</taxon>
        <taxon>Pyrophorini</taxon>
        <taxon>Ignelater</taxon>
    </lineage>
</organism>
<accession>A0A8K0GF35</accession>
<evidence type="ECO:0000313" key="2">
    <source>
        <dbReference type="Proteomes" id="UP000801492"/>
    </source>
</evidence>
<dbReference type="AlphaFoldDB" id="A0A8K0GF35"/>
<reference evidence="1" key="1">
    <citation type="submission" date="2019-08" db="EMBL/GenBank/DDBJ databases">
        <title>The genome of the North American firefly Photinus pyralis.</title>
        <authorList>
            <consortium name="Photinus pyralis genome working group"/>
            <person name="Fallon T.R."/>
            <person name="Sander Lower S.E."/>
            <person name="Weng J.-K."/>
        </authorList>
    </citation>
    <scope>NUCLEOTIDE SEQUENCE</scope>
    <source>
        <strain evidence="1">TRF0915ILg1</strain>
        <tissue evidence="1">Whole body</tissue>
    </source>
</reference>
<dbReference type="Proteomes" id="UP000801492">
    <property type="component" value="Unassembled WGS sequence"/>
</dbReference>